<dbReference type="AlphaFoldDB" id="A0AAV5WY13"/>
<organism evidence="3 4">
    <name type="scientific">Pristionchus fissidentatus</name>
    <dbReference type="NCBI Taxonomy" id="1538716"/>
    <lineage>
        <taxon>Eukaryota</taxon>
        <taxon>Metazoa</taxon>
        <taxon>Ecdysozoa</taxon>
        <taxon>Nematoda</taxon>
        <taxon>Chromadorea</taxon>
        <taxon>Rhabditida</taxon>
        <taxon>Rhabditina</taxon>
        <taxon>Diplogasteromorpha</taxon>
        <taxon>Diplogasteroidea</taxon>
        <taxon>Neodiplogasteridae</taxon>
        <taxon>Pristionchus</taxon>
    </lineage>
</organism>
<keyword evidence="4" id="KW-1185">Reference proteome</keyword>
<keyword evidence="1" id="KW-0472">Membrane</keyword>
<dbReference type="Proteomes" id="UP001432322">
    <property type="component" value="Unassembled WGS sequence"/>
</dbReference>
<dbReference type="EMBL" id="BTSY01000007">
    <property type="protein sequence ID" value="GMT35535.1"/>
    <property type="molecule type" value="Genomic_DNA"/>
</dbReference>
<keyword evidence="1" id="KW-1133">Transmembrane helix</keyword>
<comment type="caution">
    <text evidence="3">The sequence shown here is derived from an EMBL/GenBank/DDBJ whole genome shotgun (WGS) entry which is preliminary data.</text>
</comment>
<evidence type="ECO:0000256" key="1">
    <source>
        <dbReference type="SAM" id="Phobius"/>
    </source>
</evidence>
<proteinExistence type="predicted"/>
<sequence length="93" mass="10849">KVQISSAFTRKREIMFFKQSLCQMVPFYLLFFCYDILSPLASDDWTLFFVTTFPWTSMHAAEGLIMNYFQARTYRLHKSHVGKTNSTTTTVAS</sequence>
<feature type="non-terminal residue" evidence="3">
    <location>
        <position position="1"/>
    </location>
</feature>
<feature type="domain" description="7TM GPCR serpentine receptor class x (Srx)" evidence="2">
    <location>
        <begin position="8"/>
        <end position="69"/>
    </location>
</feature>
<dbReference type="Pfam" id="PF10328">
    <property type="entry name" value="7TM_GPCR_Srx"/>
    <property type="match status" value="1"/>
</dbReference>
<feature type="transmembrane region" description="Helical" evidence="1">
    <location>
        <begin position="21"/>
        <end position="41"/>
    </location>
</feature>
<name>A0AAV5WY13_9BILA</name>
<reference evidence="3" key="1">
    <citation type="submission" date="2023-10" db="EMBL/GenBank/DDBJ databases">
        <title>Genome assembly of Pristionchus species.</title>
        <authorList>
            <person name="Yoshida K."/>
            <person name="Sommer R.J."/>
        </authorList>
    </citation>
    <scope>NUCLEOTIDE SEQUENCE</scope>
    <source>
        <strain evidence="3">RS5133</strain>
    </source>
</reference>
<dbReference type="PANTHER" id="PTHR23017">
    <property type="entry name" value="SERPENTINE RECEPTOR, CLASS X"/>
    <property type="match status" value="1"/>
</dbReference>
<accession>A0AAV5WY13</accession>
<evidence type="ECO:0000313" key="4">
    <source>
        <dbReference type="Proteomes" id="UP001432322"/>
    </source>
</evidence>
<dbReference type="InterPro" id="IPR019430">
    <property type="entry name" value="7TM_GPCR_serpentine_rcpt_Srx"/>
</dbReference>
<dbReference type="PANTHER" id="PTHR23017:SF3">
    <property type="entry name" value="G-PROTEIN COUPLED RECEPTORS FAMILY 1 PROFILE DOMAIN-CONTAINING PROTEIN"/>
    <property type="match status" value="1"/>
</dbReference>
<evidence type="ECO:0000259" key="2">
    <source>
        <dbReference type="Pfam" id="PF10328"/>
    </source>
</evidence>
<feature type="non-terminal residue" evidence="3">
    <location>
        <position position="93"/>
    </location>
</feature>
<evidence type="ECO:0000313" key="3">
    <source>
        <dbReference type="EMBL" id="GMT35535.1"/>
    </source>
</evidence>
<feature type="transmembrane region" description="Helical" evidence="1">
    <location>
        <begin position="47"/>
        <end position="69"/>
    </location>
</feature>
<keyword evidence="1" id="KW-0812">Transmembrane</keyword>
<gene>
    <name evidence="3" type="ORF">PFISCL1PPCAC_26832</name>
</gene>
<protein>
    <recommendedName>
        <fullName evidence="2">7TM GPCR serpentine receptor class x (Srx) domain-containing protein</fullName>
    </recommendedName>
</protein>